<evidence type="ECO:0000259" key="2">
    <source>
        <dbReference type="Pfam" id="PF01243"/>
    </source>
</evidence>
<gene>
    <name evidence="3" type="ordered locus">Sfla_4536</name>
</gene>
<dbReference type="InterPro" id="IPR052019">
    <property type="entry name" value="F420H2_bilvrd_red/Heme_oxyg"/>
</dbReference>
<dbReference type="Proteomes" id="UP000002066">
    <property type="component" value="Chromosome"/>
</dbReference>
<dbReference type="InterPro" id="IPR011576">
    <property type="entry name" value="Pyridox_Oxase_N"/>
</dbReference>
<dbReference type="EMBL" id="CP002475">
    <property type="protein sequence ID" value="ADW05939.1"/>
    <property type="molecule type" value="Genomic_DNA"/>
</dbReference>
<accession>A0A8D4BCF2</accession>
<protein>
    <submittedName>
        <fullName evidence="3">Pyridoxamine 5'-phosphate oxidase-related FMN-binding protein</fullName>
    </submittedName>
</protein>
<dbReference type="Gene3D" id="2.30.110.10">
    <property type="entry name" value="Electron Transport, Fmn-binding Protein, Chain A"/>
    <property type="match status" value="1"/>
</dbReference>
<dbReference type="Pfam" id="PF01243">
    <property type="entry name" value="PNPOx_N"/>
    <property type="match status" value="1"/>
</dbReference>
<evidence type="ECO:0000313" key="4">
    <source>
        <dbReference type="Proteomes" id="UP000002066"/>
    </source>
</evidence>
<dbReference type="KEGG" id="sfa:Sfla_4536"/>
<dbReference type="GO" id="GO:0016627">
    <property type="term" value="F:oxidoreductase activity, acting on the CH-CH group of donors"/>
    <property type="evidence" value="ECO:0007669"/>
    <property type="project" value="TreeGrafter"/>
</dbReference>
<evidence type="ECO:0000313" key="3">
    <source>
        <dbReference type="EMBL" id="ADW05939.1"/>
    </source>
</evidence>
<dbReference type="PANTHER" id="PTHR35176">
    <property type="entry name" value="HEME OXYGENASE HI_0854-RELATED"/>
    <property type="match status" value="1"/>
</dbReference>
<sequence length="142" mass="15893">MALTREEREQFLAEPHVATVAVNATEEGRAPLAVPIWYAYEPGGDLWIMTGRDSRKGVAIARAGRFSIVVDRVSPTVRYVSVEGPVVATVPATREQLVEMSSRYLPAEKVDAYVDFAWREHGEQVVVRMRPQHWLSSDLGEV</sequence>
<feature type="domain" description="Pyridoxamine 5'-phosphate oxidase N-terminal" evidence="2">
    <location>
        <begin position="6"/>
        <end position="135"/>
    </location>
</feature>
<dbReference type="PANTHER" id="PTHR35176:SF6">
    <property type="entry name" value="HEME OXYGENASE HI_0854-RELATED"/>
    <property type="match status" value="1"/>
</dbReference>
<dbReference type="GO" id="GO:0005829">
    <property type="term" value="C:cytosol"/>
    <property type="evidence" value="ECO:0007669"/>
    <property type="project" value="TreeGrafter"/>
</dbReference>
<reference evidence="3 4" key="1">
    <citation type="submission" date="2011-01" db="EMBL/GenBank/DDBJ databases">
        <title>Complete sequence of chromosome of Streptomyces flavogriseus ATCC 33331.</title>
        <authorList>
            <consortium name="US DOE Joint Genome Institute"/>
            <person name="Lucas S."/>
            <person name="Copeland A."/>
            <person name="Lapidus A."/>
            <person name="Cheng J.-F."/>
            <person name="Goodwin L."/>
            <person name="Pitluck S."/>
            <person name="Davenport K."/>
            <person name="Detter J.C."/>
            <person name="Han C."/>
            <person name="Tapia R."/>
            <person name="Land M."/>
            <person name="Hauser L."/>
            <person name="Kyrpides N."/>
            <person name="Ivanova N."/>
            <person name="Ovchinnikova G."/>
            <person name="Pagani I."/>
            <person name="Brumm P."/>
            <person name="Mead D."/>
            <person name="Woyke T."/>
        </authorList>
    </citation>
    <scope>NUCLEOTIDE SEQUENCE [LARGE SCALE GENOMIC DNA]</scope>
    <source>
        <strain evidence="4">ATCC 33331 / IAF-45CD</strain>
    </source>
</reference>
<proteinExistence type="predicted"/>
<name>A0A8D4BCF2_STRFA</name>
<dbReference type="GO" id="GO:0070967">
    <property type="term" value="F:coenzyme F420 binding"/>
    <property type="evidence" value="ECO:0007669"/>
    <property type="project" value="TreeGrafter"/>
</dbReference>
<dbReference type="AlphaFoldDB" id="A0A8D4BCF2"/>
<dbReference type="OrthoDB" id="5242787at2"/>
<evidence type="ECO:0000256" key="1">
    <source>
        <dbReference type="ARBA" id="ARBA00023002"/>
    </source>
</evidence>
<dbReference type="SUPFAM" id="SSF50475">
    <property type="entry name" value="FMN-binding split barrel"/>
    <property type="match status" value="1"/>
</dbReference>
<dbReference type="InterPro" id="IPR012349">
    <property type="entry name" value="Split_barrel_FMN-bd"/>
</dbReference>
<keyword evidence="1" id="KW-0560">Oxidoreductase</keyword>
<organism evidence="3 4">
    <name type="scientific">Streptomyces pratensis (strain ATCC 33331 / IAF-45CD)</name>
    <dbReference type="NCBI Taxonomy" id="591167"/>
    <lineage>
        <taxon>Bacteria</taxon>
        <taxon>Bacillati</taxon>
        <taxon>Actinomycetota</taxon>
        <taxon>Actinomycetes</taxon>
        <taxon>Kitasatosporales</taxon>
        <taxon>Streptomycetaceae</taxon>
        <taxon>Streptomyces</taxon>
    </lineage>
</organism>